<dbReference type="SMART" id="SM00186">
    <property type="entry name" value="FBG"/>
    <property type="match status" value="1"/>
</dbReference>
<dbReference type="Pfam" id="PF00147">
    <property type="entry name" value="Fibrinogen_C"/>
    <property type="match status" value="1"/>
</dbReference>
<reference evidence="3" key="1">
    <citation type="submission" date="2014-12" db="EMBL/GenBank/DDBJ databases">
        <title>Insight into the proteome of Arion vulgaris.</title>
        <authorList>
            <person name="Aradska J."/>
            <person name="Bulat T."/>
            <person name="Smidak R."/>
            <person name="Sarate P."/>
            <person name="Gangsoo J."/>
            <person name="Sialana F."/>
            <person name="Bilban M."/>
            <person name="Lubec G."/>
        </authorList>
    </citation>
    <scope>NUCLEOTIDE SEQUENCE</scope>
    <source>
        <tissue evidence="3">Skin</tissue>
    </source>
</reference>
<evidence type="ECO:0000259" key="2">
    <source>
        <dbReference type="PROSITE" id="PS51406"/>
    </source>
</evidence>
<dbReference type="InterPro" id="IPR036056">
    <property type="entry name" value="Fibrinogen-like_C"/>
</dbReference>
<proteinExistence type="predicted"/>
<gene>
    <name evidence="3" type="primary">ORF91373</name>
</gene>
<feature type="domain" description="Fibrinogen C-terminal" evidence="2">
    <location>
        <begin position="35"/>
        <end position="249"/>
    </location>
</feature>
<dbReference type="AlphaFoldDB" id="A0A0B7A0U2"/>
<dbReference type="InterPro" id="IPR050373">
    <property type="entry name" value="Fibrinogen_C-term_domain"/>
</dbReference>
<feature type="signal peptide" evidence="1">
    <location>
        <begin position="1"/>
        <end position="24"/>
    </location>
</feature>
<dbReference type="EMBL" id="HACG01027644">
    <property type="protein sequence ID" value="CEK74509.1"/>
    <property type="molecule type" value="Transcribed_RNA"/>
</dbReference>
<dbReference type="PANTHER" id="PTHR19143">
    <property type="entry name" value="FIBRINOGEN/TENASCIN/ANGIOPOEITIN"/>
    <property type="match status" value="1"/>
</dbReference>
<name>A0A0B7A0U2_9EUPU</name>
<dbReference type="InterPro" id="IPR014716">
    <property type="entry name" value="Fibrinogen_a/b/g_C_1"/>
</dbReference>
<accession>A0A0B7A0U2</accession>
<dbReference type="GO" id="GO:0005102">
    <property type="term" value="F:signaling receptor binding"/>
    <property type="evidence" value="ECO:0007669"/>
    <property type="project" value="TreeGrafter"/>
</dbReference>
<feature type="chain" id="PRO_5002111006" description="Fibrinogen C-terminal domain-containing protein" evidence="1">
    <location>
        <begin position="25"/>
        <end position="249"/>
    </location>
</feature>
<dbReference type="PROSITE" id="PS51406">
    <property type="entry name" value="FIBRINOGEN_C_2"/>
    <property type="match status" value="1"/>
</dbReference>
<dbReference type="PANTHER" id="PTHR19143:SF327">
    <property type="entry name" value="FI21813P1-RELATED"/>
    <property type="match status" value="1"/>
</dbReference>
<evidence type="ECO:0000313" key="3">
    <source>
        <dbReference type="EMBL" id="CEK74509.1"/>
    </source>
</evidence>
<dbReference type="InterPro" id="IPR002181">
    <property type="entry name" value="Fibrinogen_a/b/g_C_dom"/>
</dbReference>
<dbReference type="SUPFAM" id="SSF56496">
    <property type="entry name" value="Fibrinogen C-terminal domain-like"/>
    <property type="match status" value="1"/>
</dbReference>
<sequence length="249" mass="28319">MAGFAHSMIVVLLLFICNVSLIQGRPGENIEVLNHADVNRYPDCTSLLKAGYNVSGVYRLTLNNTDFRLSCEFIDGTAFTVIVRRWSNSISFIQTWATYENGFGNPADNYWAGLGVIYLLALQGNNRLQINMQDWSGNSKNAVYSGFYLEDRTTRYRLHVGPYQGTLPDELSYHNNMPFSTVDAPDPQGCAANMKAGWWYNYCAYTLPTGIYYTGGWYTPSGTMYDGIYWKDWYGYNYSLKFFSMTISP</sequence>
<protein>
    <recommendedName>
        <fullName evidence="2">Fibrinogen C-terminal domain-containing protein</fullName>
    </recommendedName>
</protein>
<keyword evidence="1" id="KW-0732">Signal</keyword>
<dbReference type="CDD" id="cd00087">
    <property type="entry name" value="FReD"/>
    <property type="match status" value="1"/>
</dbReference>
<dbReference type="GO" id="GO:0005615">
    <property type="term" value="C:extracellular space"/>
    <property type="evidence" value="ECO:0007669"/>
    <property type="project" value="TreeGrafter"/>
</dbReference>
<dbReference type="Gene3D" id="3.90.215.10">
    <property type="entry name" value="Gamma Fibrinogen, chain A, domain 1"/>
    <property type="match status" value="1"/>
</dbReference>
<organism evidence="3">
    <name type="scientific">Arion vulgaris</name>
    <dbReference type="NCBI Taxonomy" id="1028688"/>
    <lineage>
        <taxon>Eukaryota</taxon>
        <taxon>Metazoa</taxon>
        <taxon>Spiralia</taxon>
        <taxon>Lophotrochozoa</taxon>
        <taxon>Mollusca</taxon>
        <taxon>Gastropoda</taxon>
        <taxon>Heterobranchia</taxon>
        <taxon>Euthyneura</taxon>
        <taxon>Panpulmonata</taxon>
        <taxon>Eupulmonata</taxon>
        <taxon>Stylommatophora</taxon>
        <taxon>Helicina</taxon>
        <taxon>Arionoidea</taxon>
        <taxon>Arionidae</taxon>
        <taxon>Arion</taxon>
    </lineage>
</organism>
<evidence type="ECO:0000256" key="1">
    <source>
        <dbReference type="SAM" id="SignalP"/>
    </source>
</evidence>